<evidence type="ECO:0000259" key="2">
    <source>
        <dbReference type="PROSITE" id="PS51767"/>
    </source>
</evidence>
<dbReference type="Gene3D" id="2.40.70.10">
    <property type="entry name" value="Acid Proteases"/>
    <property type="match status" value="1"/>
</dbReference>
<proteinExistence type="predicted"/>
<feature type="domain" description="Peptidase A1" evidence="2">
    <location>
        <begin position="1"/>
        <end position="293"/>
    </location>
</feature>
<keyword evidence="4" id="KW-1185">Reference proteome</keyword>
<dbReference type="AlphaFoldDB" id="J0DAV5"/>
<accession>J0DAV5</accession>
<feature type="non-terminal residue" evidence="3">
    <location>
        <position position="293"/>
    </location>
</feature>
<dbReference type="InterPro" id="IPR033121">
    <property type="entry name" value="PEPTIDASE_A1"/>
</dbReference>
<sequence length="293" mass="32029">MALLQDKGPSRPITTSPSDLDRFVDHKSKLEFTRTPEKPTPLLYSSSEAVELQTATRVCGTYDSNGVLRTFVPSFKLGAAVGADPRLFSAPFDGIIGLGRSHPGRSHLGTPGLLQQLLNQNCIQDEKFYVCYRWEPDREFGYGFISFGGWPDDRHETPAWKRIPVVSNAGTAMWILRLEMITITIPGTSYELKQPVNADVMLDSGTPGTTLPQIAALPLQVAVSGLQLKGEGLDGGLPDDVQVAFTFEATDRRNRLDGHVVKHTVCGSAKKFFVSSKTARGANEEPYCPLGFS</sequence>
<dbReference type="PROSITE" id="PS51767">
    <property type="entry name" value="PEPTIDASE_A1"/>
    <property type="match status" value="1"/>
</dbReference>
<evidence type="ECO:0000313" key="4">
    <source>
        <dbReference type="Proteomes" id="UP000006514"/>
    </source>
</evidence>
<dbReference type="EMBL" id="JH687837">
    <property type="protein sequence ID" value="EJD37620.1"/>
    <property type="molecule type" value="Genomic_DNA"/>
</dbReference>
<evidence type="ECO:0000256" key="1">
    <source>
        <dbReference type="SAM" id="MobiDB-lite"/>
    </source>
</evidence>
<dbReference type="Pfam" id="PF00026">
    <property type="entry name" value="Asp"/>
    <property type="match status" value="1"/>
</dbReference>
<evidence type="ECO:0000313" key="3">
    <source>
        <dbReference type="EMBL" id="EJD37620.1"/>
    </source>
</evidence>
<dbReference type="InterPro" id="IPR034164">
    <property type="entry name" value="Pepsin-like_dom"/>
</dbReference>
<dbReference type="KEGG" id="adl:AURDEDRAFT_116725"/>
<dbReference type="InParanoid" id="J0DAV5"/>
<reference evidence="4" key="1">
    <citation type="journal article" date="2012" name="Science">
        <title>The Paleozoic origin of enzymatic lignin decomposition reconstructed from 31 fungal genomes.</title>
        <authorList>
            <person name="Floudas D."/>
            <person name="Binder M."/>
            <person name="Riley R."/>
            <person name="Barry K."/>
            <person name="Blanchette R.A."/>
            <person name="Henrissat B."/>
            <person name="Martinez A.T."/>
            <person name="Otillar R."/>
            <person name="Spatafora J.W."/>
            <person name="Yadav J.S."/>
            <person name="Aerts A."/>
            <person name="Benoit I."/>
            <person name="Boyd A."/>
            <person name="Carlson A."/>
            <person name="Copeland A."/>
            <person name="Coutinho P.M."/>
            <person name="de Vries R.P."/>
            <person name="Ferreira P."/>
            <person name="Findley K."/>
            <person name="Foster B."/>
            <person name="Gaskell J."/>
            <person name="Glotzer D."/>
            <person name="Gorecki P."/>
            <person name="Heitman J."/>
            <person name="Hesse C."/>
            <person name="Hori C."/>
            <person name="Igarashi K."/>
            <person name="Jurgens J.A."/>
            <person name="Kallen N."/>
            <person name="Kersten P."/>
            <person name="Kohler A."/>
            <person name="Kuees U."/>
            <person name="Kumar T.K.A."/>
            <person name="Kuo A."/>
            <person name="LaButti K."/>
            <person name="Larrondo L.F."/>
            <person name="Lindquist E."/>
            <person name="Ling A."/>
            <person name="Lombard V."/>
            <person name="Lucas S."/>
            <person name="Lundell T."/>
            <person name="Martin R."/>
            <person name="McLaughlin D.J."/>
            <person name="Morgenstern I."/>
            <person name="Morin E."/>
            <person name="Murat C."/>
            <person name="Nagy L.G."/>
            <person name="Nolan M."/>
            <person name="Ohm R.A."/>
            <person name="Patyshakuliyeva A."/>
            <person name="Rokas A."/>
            <person name="Ruiz-Duenas F.J."/>
            <person name="Sabat G."/>
            <person name="Salamov A."/>
            <person name="Samejima M."/>
            <person name="Schmutz J."/>
            <person name="Slot J.C."/>
            <person name="St John F."/>
            <person name="Stenlid J."/>
            <person name="Sun H."/>
            <person name="Sun S."/>
            <person name="Syed K."/>
            <person name="Tsang A."/>
            <person name="Wiebenga A."/>
            <person name="Young D."/>
            <person name="Pisabarro A."/>
            <person name="Eastwood D.C."/>
            <person name="Martin F."/>
            <person name="Cullen D."/>
            <person name="Grigoriev I.V."/>
            <person name="Hibbett D.S."/>
        </authorList>
    </citation>
    <scope>NUCLEOTIDE SEQUENCE [LARGE SCALE GENOMIC DNA]</scope>
    <source>
        <strain evidence="4">TFB10046</strain>
    </source>
</reference>
<organism evidence="3 4">
    <name type="scientific">Auricularia subglabra (strain TFB-10046 / SS5)</name>
    <name type="common">White-rot fungus</name>
    <name type="synonym">Auricularia delicata (strain TFB10046)</name>
    <dbReference type="NCBI Taxonomy" id="717982"/>
    <lineage>
        <taxon>Eukaryota</taxon>
        <taxon>Fungi</taxon>
        <taxon>Dikarya</taxon>
        <taxon>Basidiomycota</taxon>
        <taxon>Agaricomycotina</taxon>
        <taxon>Agaricomycetes</taxon>
        <taxon>Auriculariales</taxon>
        <taxon>Auriculariaceae</taxon>
        <taxon>Auricularia</taxon>
    </lineage>
</organism>
<name>J0DAV5_AURST</name>
<gene>
    <name evidence="3" type="ORF">AURDEDRAFT_116725</name>
</gene>
<dbReference type="SUPFAM" id="SSF50630">
    <property type="entry name" value="Acid proteases"/>
    <property type="match status" value="1"/>
</dbReference>
<dbReference type="CDD" id="cd05471">
    <property type="entry name" value="pepsin_like"/>
    <property type="match status" value="1"/>
</dbReference>
<feature type="region of interest" description="Disordered" evidence="1">
    <location>
        <begin position="1"/>
        <end position="20"/>
    </location>
</feature>
<dbReference type="Proteomes" id="UP000006514">
    <property type="component" value="Unassembled WGS sequence"/>
</dbReference>
<dbReference type="InterPro" id="IPR021109">
    <property type="entry name" value="Peptidase_aspartic_dom_sf"/>
</dbReference>
<protein>
    <recommendedName>
        <fullName evidence="2">Peptidase A1 domain-containing protein</fullName>
    </recommendedName>
</protein>